<dbReference type="RefSeq" id="WP_218603085.1">
    <property type="nucleotide sequence ID" value="NZ_JADQDK010000001.1"/>
</dbReference>
<dbReference type="Proteomes" id="UP000694287">
    <property type="component" value="Unassembled WGS sequence"/>
</dbReference>
<sequence length="82" mass="9187">MSDGMTAGMGLWMVLFLVTVLALLVLAAVGTVSVYRRLRTRQGDVAAVGGDTARDRLRERYAAGEIDDEEYERRLSTLTHWR</sequence>
<evidence type="ECO:0000313" key="4">
    <source>
        <dbReference type="Proteomes" id="UP000694287"/>
    </source>
</evidence>
<comment type="caution">
    <text evidence="3">The sequence shown here is derived from an EMBL/GenBank/DDBJ whole genome shotgun (WGS) entry which is preliminary data.</text>
</comment>
<keyword evidence="1" id="KW-0472">Membrane</keyword>
<name>A0ABS6US17_9PSEU</name>
<dbReference type="InterPro" id="IPR018649">
    <property type="entry name" value="SHOCT"/>
</dbReference>
<organism evidence="3 4">
    <name type="scientific">Pseudonocardia abyssalis</name>
    <dbReference type="NCBI Taxonomy" id="2792008"/>
    <lineage>
        <taxon>Bacteria</taxon>
        <taxon>Bacillati</taxon>
        <taxon>Actinomycetota</taxon>
        <taxon>Actinomycetes</taxon>
        <taxon>Pseudonocardiales</taxon>
        <taxon>Pseudonocardiaceae</taxon>
        <taxon>Pseudonocardia</taxon>
    </lineage>
</organism>
<evidence type="ECO:0000256" key="1">
    <source>
        <dbReference type="SAM" id="Phobius"/>
    </source>
</evidence>
<feature type="domain" description="SHOCT" evidence="2">
    <location>
        <begin position="53"/>
        <end position="77"/>
    </location>
</feature>
<gene>
    <name evidence="3" type="ORF">I4I81_12205</name>
</gene>
<dbReference type="Pfam" id="PF09851">
    <property type="entry name" value="SHOCT"/>
    <property type="match status" value="1"/>
</dbReference>
<keyword evidence="1" id="KW-1133">Transmembrane helix</keyword>
<dbReference type="EMBL" id="JADQDK010000001">
    <property type="protein sequence ID" value="MBW0135015.1"/>
    <property type="molecule type" value="Genomic_DNA"/>
</dbReference>
<keyword evidence="4" id="KW-1185">Reference proteome</keyword>
<protein>
    <submittedName>
        <fullName evidence="3">SHOCT domain-containing protein</fullName>
    </submittedName>
</protein>
<evidence type="ECO:0000259" key="2">
    <source>
        <dbReference type="Pfam" id="PF09851"/>
    </source>
</evidence>
<keyword evidence="1" id="KW-0812">Transmembrane</keyword>
<feature type="transmembrane region" description="Helical" evidence="1">
    <location>
        <begin position="12"/>
        <end position="35"/>
    </location>
</feature>
<reference evidence="3 4" key="1">
    <citation type="submission" date="2020-11" db="EMBL/GenBank/DDBJ databases">
        <title>Pseudonocardia abyssalis sp. nov. and Pseudonocardia oceani sp. nov., description and phylogenomic analysis of two novel actinomycetes isolated from the deep Southern Ocean.</title>
        <authorList>
            <person name="Parra J."/>
        </authorList>
    </citation>
    <scope>NUCLEOTIDE SEQUENCE [LARGE SCALE GENOMIC DNA]</scope>
    <source>
        <strain evidence="3 4">KRD-168</strain>
    </source>
</reference>
<proteinExistence type="predicted"/>
<accession>A0ABS6US17</accession>
<evidence type="ECO:0000313" key="3">
    <source>
        <dbReference type="EMBL" id="MBW0135015.1"/>
    </source>
</evidence>